<organism evidence="2 3">
    <name type="scientific">Rhizoctonia solani</name>
    <dbReference type="NCBI Taxonomy" id="456999"/>
    <lineage>
        <taxon>Eukaryota</taxon>
        <taxon>Fungi</taxon>
        <taxon>Dikarya</taxon>
        <taxon>Basidiomycota</taxon>
        <taxon>Agaricomycotina</taxon>
        <taxon>Agaricomycetes</taxon>
        <taxon>Cantharellales</taxon>
        <taxon>Ceratobasidiaceae</taxon>
        <taxon>Rhizoctonia</taxon>
    </lineage>
</organism>
<feature type="domain" description="BTB" evidence="1">
    <location>
        <begin position="49"/>
        <end position="125"/>
    </location>
</feature>
<dbReference type="Gene3D" id="3.30.710.10">
    <property type="entry name" value="Potassium Channel Kv1.1, Chain A"/>
    <property type="match status" value="1"/>
</dbReference>
<name>A0A8H3GDY1_9AGAM</name>
<dbReference type="Proteomes" id="UP000663850">
    <property type="component" value="Unassembled WGS sequence"/>
</dbReference>
<dbReference type="SUPFAM" id="SSF54695">
    <property type="entry name" value="POZ domain"/>
    <property type="match status" value="1"/>
</dbReference>
<protein>
    <recommendedName>
        <fullName evidence="1">BTB domain-containing protein</fullName>
    </recommendedName>
</protein>
<evidence type="ECO:0000259" key="1">
    <source>
        <dbReference type="PROSITE" id="PS50097"/>
    </source>
</evidence>
<proteinExistence type="predicted"/>
<sequence length="290" mass="32177">MKRKGSTTITSQGGYVVSIDRAADAGSDAENSAINNPETLIRHPEFYFDNTLIAIQIENTLFNVHKYQLAKSQVFSDIFKKMDETEDPQSGEGSSNHPIVMNGITASDFAALLKILYARRCPSHQSATEVPLIIPAFRLANVLKFFELCAELLPIVEKDLGDVEKVVLAREFEIKEWLAPAHVRLCQREAPLTNAEARKLGVDSVLIISLMREKHRGPNREPTTNDDYCADCVGLNHHSNSYKCDNCGNPGGHFRYVGPGKLWGQNKFNSTAIEAGVAKWVENGCVVEEE</sequence>
<dbReference type="InterPro" id="IPR011333">
    <property type="entry name" value="SKP1/BTB/POZ_sf"/>
</dbReference>
<evidence type="ECO:0000313" key="2">
    <source>
        <dbReference type="EMBL" id="CAE6446118.1"/>
    </source>
</evidence>
<dbReference type="AlphaFoldDB" id="A0A8H3GDY1"/>
<dbReference type="Pfam" id="PF00651">
    <property type="entry name" value="BTB"/>
    <property type="match status" value="1"/>
</dbReference>
<comment type="caution">
    <text evidence="2">The sequence shown here is derived from an EMBL/GenBank/DDBJ whole genome shotgun (WGS) entry which is preliminary data.</text>
</comment>
<dbReference type="EMBL" id="CAJMWZ010001980">
    <property type="protein sequence ID" value="CAE6446118.1"/>
    <property type="molecule type" value="Genomic_DNA"/>
</dbReference>
<accession>A0A8H3GDY1</accession>
<dbReference type="InterPro" id="IPR000210">
    <property type="entry name" value="BTB/POZ_dom"/>
</dbReference>
<reference evidence="2" key="1">
    <citation type="submission" date="2021-01" db="EMBL/GenBank/DDBJ databases">
        <authorList>
            <person name="Kaushik A."/>
        </authorList>
    </citation>
    <scope>NUCLEOTIDE SEQUENCE</scope>
    <source>
        <strain evidence="2">Type strain: AG8-Rh-89/</strain>
    </source>
</reference>
<gene>
    <name evidence="2" type="ORF">RDB_LOCUS35811</name>
</gene>
<dbReference type="PROSITE" id="PS50097">
    <property type="entry name" value="BTB"/>
    <property type="match status" value="1"/>
</dbReference>
<evidence type="ECO:0000313" key="3">
    <source>
        <dbReference type="Proteomes" id="UP000663850"/>
    </source>
</evidence>